<dbReference type="KEGG" id="mmw:Mmwyl1_3278"/>
<name>A6W0F4_MARMS</name>
<evidence type="ECO:0000256" key="1">
    <source>
        <dbReference type="SAM" id="Coils"/>
    </source>
</evidence>
<dbReference type="EMBL" id="CP000749">
    <property type="protein sequence ID" value="ABR72183.1"/>
    <property type="molecule type" value="Genomic_DNA"/>
</dbReference>
<evidence type="ECO:0000313" key="3">
    <source>
        <dbReference type="EMBL" id="ABR72183.1"/>
    </source>
</evidence>
<reference evidence="3" key="1">
    <citation type="submission" date="2007-06" db="EMBL/GenBank/DDBJ databases">
        <title>Complete sequence of Marinomonas sp. MWYL1.</title>
        <authorList>
            <consortium name="US DOE Joint Genome Institute"/>
            <person name="Copeland A."/>
            <person name="Lucas S."/>
            <person name="Lapidus A."/>
            <person name="Barry K."/>
            <person name="Glavina del Rio T."/>
            <person name="Dalin E."/>
            <person name="Tice H."/>
            <person name="Pitluck S."/>
            <person name="Kiss H."/>
            <person name="Brettin T."/>
            <person name="Bruce D."/>
            <person name="Detter J.C."/>
            <person name="Han C."/>
            <person name="Schmutz J."/>
            <person name="Larimer F."/>
            <person name="Land M."/>
            <person name="Hauser L."/>
            <person name="Kyrpides N."/>
            <person name="Kim E."/>
            <person name="Johnston A.W.B."/>
            <person name="Todd J.D."/>
            <person name="Rogers R."/>
            <person name="Wexler M."/>
            <person name="Bond P.L."/>
            <person name="Li Y."/>
            <person name="Richardson P."/>
        </authorList>
    </citation>
    <scope>NUCLEOTIDE SEQUENCE [LARGE SCALE GENOMIC DNA]</scope>
    <source>
        <strain evidence="3">MWYL1</strain>
    </source>
</reference>
<gene>
    <name evidence="3" type="ordered locus">Mmwyl1_3278</name>
</gene>
<dbReference type="STRING" id="400668.Mmwyl1_3278"/>
<keyword evidence="2" id="KW-0472">Membrane</keyword>
<feature type="transmembrane region" description="Helical" evidence="2">
    <location>
        <begin position="6"/>
        <end position="26"/>
    </location>
</feature>
<keyword evidence="2" id="KW-1133">Transmembrane helix</keyword>
<dbReference type="HOGENOM" id="CLU_1188821_0_0_6"/>
<keyword evidence="2" id="KW-0812">Transmembrane</keyword>
<feature type="coiled-coil region" evidence="1">
    <location>
        <begin position="177"/>
        <end position="220"/>
    </location>
</feature>
<keyword evidence="1" id="KW-0175">Coiled coil</keyword>
<proteinExistence type="predicted"/>
<protein>
    <submittedName>
        <fullName evidence="3">Uncharacterized protein</fullName>
    </submittedName>
</protein>
<accession>A6W0F4</accession>
<sequence length="231" mass="27072">MKLGMLILAVVIFLVALCLLPAFFRWRRQQRELKKKLLSRLSNRSDRLLYSLEMVSDRYMARDTKIFLIEYLLSITTQLVASNYKSEFVSKQAYLLRLLTELKLGRQVTVKDRVASQEQLDKIQNALQFMLRELRGMGESYGASRVIIRHHIVLIRYAHALAYRDLLVRQARLDLDNDKKNRALEKYRIALSVMEKNSSVSSSKREMARLQSMIQEVEKVLFSKNSKVELK</sequence>
<organism evidence="3">
    <name type="scientific">Marinomonas sp. (strain MWYL1)</name>
    <dbReference type="NCBI Taxonomy" id="400668"/>
    <lineage>
        <taxon>Bacteria</taxon>
        <taxon>Pseudomonadati</taxon>
        <taxon>Pseudomonadota</taxon>
        <taxon>Gammaproteobacteria</taxon>
        <taxon>Oceanospirillales</taxon>
        <taxon>Oceanospirillaceae</taxon>
        <taxon>Marinomonas</taxon>
    </lineage>
</organism>
<dbReference type="AlphaFoldDB" id="A6W0F4"/>
<evidence type="ECO:0000256" key="2">
    <source>
        <dbReference type="SAM" id="Phobius"/>
    </source>
</evidence>
<dbReference type="OrthoDB" id="6101862at2"/>